<name>A0A8S2SSL7_9BILA</name>
<gene>
    <name evidence="1" type="ORF">GIL414_LOCUS23513</name>
    <name evidence="2" type="ORF">GIL414_LOCUS23601</name>
</gene>
<dbReference type="Proteomes" id="UP000681720">
    <property type="component" value="Unassembled WGS sequence"/>
</dbReference>
<evidence type="ECO:0000313" key="3">
    <source>
        <dbReference type="Proteomes" id="UP000681720"/>
    </source>
</evidence>
<dbReference type="AlphaFoldDB" id="A0A8S2SSL7"/>
<dbReference type="EMBL" id="CAJOBJ010026469">
    <property type="protein sequence ID" value="CAF4246920.1"/>
    <property type="molecule type" value="Genomic_DNA"/>
</dbReference>
<organism evidence="1 3">
    <name type="scientific">Rotaria magnacalcarata</name>
    <dbReference type="NCBI Taxonomy" id="392030"/>
    <lineage>
        <taxon>Eukaryota</taxon>
        <taxon>Metazoa</taxon>
        <taxon>Spiralia</taxon>
        <taxon>Gnathifera</taxon>
        <taxon>Rotifera</taxon>
        <taxon>Eurotatoria</taxon>
        <taxon>Bdelloidea</taxon>
        <taxon>Philodinida</taxon>
        <taxon>Philodinidae</taxon>
        <taxon>Rotaria</taxon>
    </lineage>
</organism>
<reference evidence="1" key="1">
    <citation type="submission" date="2021-02" db="EMBL/GenBank/DDBJ databases">
        <authorList>
            <person name="Nowell W R."/>
        </authorList>
    </citation>
    <scope>NUCLEOTIDE SEQUENCE</scope>
</reference>
<protein>
    <submittedName>
        <fullName evidence="1">Uncharacterized protein</fullName>
    </submittedName>
</protein>
<feature type="non-terminal residue" evidence="1">
    <location>
        <position position="76"/>
    </location>
</feature>
<evidence type="ECO:0000313" key="2">
    <source>
        <dbReference type="EMBL" id="CAF4248958.1"/>
    </source>
</evidence>
<proteinExistence type="predicted"/>
<dbReference type="EMBL" id="CAJOBJ010026820">
    <property type="protein sequence ID" value="CAF4248958.1"/>
    <property type="molecule type" value="Genomic_DNA"/>
</dbReference>
<accession>A0A8S2SSL7</accession>
<sequence length="76" mass="9057">RLRVVERFIANTEGSRLGSHHPAAWFARFLRLANAMYTHRASTNRDHDFQLPRDEACRLFRAYNQAWDLKIDDDRI</sequence>
<evidence type="ECO:0000313" key="1">
    <source>
        <dbReference type="EMBL" id="CAF4246920.1"/>
    </source>
</evidence>
<feature type="non-terminal residue" evidence="1">
    <location>
        <position position="1"/>
    </location>
</feature>
<comment type="caution">
    <text evidence="1">The sequence shown here is derived from an EMBL/GenBank/DDBJ whole genome shotgun (WGS) entry which is preliminary data.</text>
</comment>